<evidence type="ECO:0000256" key="1">
    <source>
        <dbReference type="SAM" id="MobiDB-lite"/>
    </source>
</evidence>
<dbReference type="STRING" id="502025.Hoch_4871"/>
<keyword evidence="2" id="KW-0812">Transmembrane</keyword>
<dbReference type="OrthoDB" id="5507545at2"/>
<proteinExistence type="predicted"/>
<dbReference type="EMBL" id="CP001804">
    <property type="protein sequence ID" value="ACY17360.1"/>
    <property type="molecule type" value="Genomic_DNA"/>
</dbReference>
<evidence type="ECO:0000313" key="5">
    <source>
        <dbReference type="EMBL" id="ACY17360.1"/>
    </source>
</evidence>
<feature type="domain" description="Peptidase MA-like" evidence="4">
    <location>
        <begin position="118"/>
        <end position="283"/>
    </location>
</feature>
<gene>
    <name evidence="5" type="ordered locus">Hoch_4871</name>
</gene>
<dbReference type="eggNOG" id="COG0308">
    <property type="taxonomic scope" value="Bacteria"/>
</dbReference>
<keyword evidence="2" id="KW-0472">Membrane</keyword>
<feature type="transmembrane region" description="Helical" evidence="2">
    <location>
        <begin position="288"/>
        <end position="313"/>
    </location>
</feature>
<evidence type="ECO:0000256" key="2">
    <source>
        <dbReference type="SAM" id="Phobius"/>
    </source>
</evidence>
<feature type="region of interest" description="Disordered" evidence="1">
    <location>
        <begin position="333"/>
        <end position="366"/>
    </location>
</feature>
<accession>D0LTZ6</accession>
<keyword evidence="6" id="KW-1185">Reference proteome</keyword>
<feature type="chain" id="PRO_5003010581" description="Peptidase MA-like domain-containing protein" evidence="3">
    <location>
        <begin position="33"/>
        <end position="409"/>
    </location>
</feature>
<feature type="region of interest" description="Disordered" evidence="1">
    <location>
        <begin position="390"/>
        <end position="409"/>
    </location>
</feature>
<feature type="compositionally biased region" description="Acidic residues" evidence="1">
    <location>
        <begin position="393"/>
        <end position="403"/>
    </location>
</feature>
<name>D0LTZ6_HALO1</name>
<dbReference type="Proteomes" id="UP000001880">
    <property type="component" value="Chromosome"/>
</dbReference>
<dbReference type="HOGENOM" id="CLU_672272_0_0_7"/>
<organism evidence="5 6">
    <name type="scientific">Haliangium ochraceum (strain DSM 14365 / JCM 11303 / SMP-2)</name>
    <dbReference type="NCBI Taxonomy" id="502025"/>
    <lineage>
        <taxon>Bacteria</taxon>
        <taxon>Pseudomonadati</taxon>
        <taxon>Myxococcota</taxon>
        <taxon>Polyangia</taxon>
        <taxon>Haliangiales</taxon>
        <taxon>Kofleriaceae</taxon>
        <taxon>Haliangium</taxon>
    </lineage>
</organism>
<feature type="signal peptide" evidence="3">
    <location>
        <begin position="1"/>
        <end position="32"/>
    </location>
</feature>
<keyword evidence="2" id="KW-1133">Transmembrane helix</keyword>
<feature type="compositionally biased region" description="Low complexity" evidence="1">
    <location>
        <begin position="348"/>
        <end position="366"/>
    </location>
</feature>
<keyword evidence="3" id="KW-0732">Signal</keyword>
<sequence>MRSARIRSLFVSLLAPLMVALALLLAPLAAQAHPGNRMPSEAPPLHLPVVVHGAGGLVVRAEAGMEALAQQALSRAPGTLERLARSLEGLPRPASIDIRLVRDTGDLGGAAPPGRGAPEWARGVAYPDLGVTVVATRRAHESIDVLRVLDHELAHLALGAALGGRAPRWLDEGFAFLNASEMSPGRMQTLVGMAWSGDTASLAQLERMFHSGELTVDRAYAQSYDFVAFLARRGRYPDVHDDGDRWPFQQFLSHIAAGLEPGAAARAAYGVGLGTLLQEWRVDLQQRYMLVPASLFAAGVWVLAALLLVVGFVRRRRRNRNILARWDLEERGPRTEPVSEPVAAPVTAPRSAAPGAPARPSAARPPVVRIRDATPAPAWAHPPTVVYGPVVYEEGDDEGGDEDLPPHVN</sequence>
<dbReference type="InterPro" id="IPR039568">
    <property type="entry name" value="Peptidase_MA-like_dom"/>
</dbReference>
<dbReference type="Pfam" id="PF13485">
    <property type="entry name" value="Peptidase_MA_2"/>
    <property type="match status" value="1"/>
</dbReference>
<evidence type="ECO:0000259" key="4">
    <source>
        <dbReference type="Pfam" id="PF13485"/>
    </source>
</evidence>
<evidence type="ECO:0000313" key="6">
    <source>
        <dbReference type="Proteomes" id="UP000001880"/>
    </source>
</evidence>
<protein>
    <recommendedName>
        <fullName evidence="4">Peptidase MA-like domain-containing protein</fullName>
    </recommendedName>
</protein>
<dbReference type="AlphaFoldDB" id="D0LTZ6"/>
<reference evidence="5 6" key="1">
    <citation type="journal article" date="2010" name="Stand. Genomic Sci.">
        <title>Complete genome sequence of Haliangium ochraceum type strain (SMP-2).</title>
        <authorList>
            <consortium name="US DOE Joint Genome Institute (JGI-PGF)"/>
            <person name="Ivanova N."/>
            <person name="Daum C."/>
            <person name="Lang E."/>
            <person name="Abt B."/>
            <person name="Kopitz M."/>
            <person name="Saunders E."/>
            <person name="Lapidus A."/>
            <person name="Lucas S."/>
            <person name="Glavina Del Rio T."/>
            <person name="Nolan M."/>
            <person name="Tice H."/>
            <person name="Copeland A."/>
            <person name="Cheng J.F."/>
            <person name="Chen F."/>
            <person name="Bruce D."/>
            <person name="Goodwin L."/>
            <person name="Pitluck S."/>
            <person name="Mavromatis K."/>
            <person name="Pati A."/>
            <person name="Mikhailova N."/>
            <person name="Chen A."/>
            <person name="Palaniappan K."/>
            <person name="Land M."/>
            <person name="Hauser L."/>
            <person name="Chang Y.J."/>
            <person name="Jeffries C.D."/>
            <person name="Detter J.C."/>
            <person name="Brettin T."/>
            <person name="Rohde M."/>
            <person name="Goker M."/>
            <person name="Bristow J."/>
            <person name="Markowitz V."/>
            <person name="Eisen J.A."/>
            <person name="Hugenholtz P."/>
            <person name="Kyrpides N.C."/>
            <person name="Klenk H.P."/>
        </authorList>
    </citation>
    <scope>NUCLEOTIDE SEQUENCE [LARGE SCALE GENOMIC DNA]</scope>
    <source>
        <strain evidence="6">DSM 14365 / CIP 107738 / JCM 11303 / AJ 13395 / SMP-2</strain>
    </source>
</reference>
<dbReference type="RefSeq" id="WP_012829952.1">
    <property type="nucleotide sequence ID" value="NC_013440.1"/>
</dbReference>
<evidence type="ECO:0000256" key="3">
    <source>
        <dbReference type="SAM" id="SignalP"/>
    </source>
</evidence>
<dbReference type="KEGG" id="hoh:Hoch_4871"/>